<evidence type="ECO:0000313" key="3">
    <source>
        <dbReference type="Proteomes" id="UP000586976"/>
    </source>
</evidence>
<dbReference type="EMBL" id="JACEQY010000019">
    <property type="protein sequence ID" value="MBA4863314.1"/>
    <property type="molecule type" value="Genomic_DNA"/>
</dbReference>
<accession>A0A7W2D203</accession>
<proteinExistence type="predicted"/>
<sequence length="121" mass="12506">MLGVPPPRPAARAQGGGDVNREAEQLGDRLVRGEPPQEFPALRQVRCQRGGVAHQGDGRAVCGLLAHGSQFVAGLLGALLVPCARDGRLVGRLRAAHRSQQTGEIACDRSATSAPPAATTA</sequence>
<reference evidence="2 3" key="1">
    <citation type="submission" date="2020-07" db="EMBL/GenBank/DDBJ databases">
        <title>Streptomyces isolated from Indian soil.</title>
        <authorList>
            <person name="Mandal S."/>
            <person name="Maiti P.K."/>
        </authorList>
    </citation>
    <scope>NUCLEOTIDE SEQUENCE [LARGE SCALE GENOMIC DNA]</scope>
    <source>
        <strain evidence="2 3">PSKA54</strain>
    </source>
</reference>
<evidence type="ECO:0000256" key="1">
    <source>
        <dbReference type="SAM" id="MobiDB-lite"/>
    </source>
</evidence>
<keyword evidence="3" id="KW-1185">Reference proteome</keyword>
<organism evidence="2 3">
    <name type="scientific">Streptomyces himalayensis subsp. aureolus</name>
    <dbReference type="NCBI Taxonomy" id="2758039"/>
    <lineage>
        <taxon>Bacteria</taxon>
        <taxon>Bacillati</taxon>
        <taxon>Actinomycetota</taxon>
        <taxon>Actinomycetes</taxon>
        <taxon>Kitasatosporales</taxon>
        <taxon>Streptomycetaceae</taxon>
        <taxon>Streptomyces</taxon>
        <taxon>Streptomyces himalayensis</taxon>
    </lineage>
</organism>
<comment type="caution">
    <text evidence="2">The sequence shown here is derived from an EMBL/GenBank/DDBJ whole genome shotgun (WGS) entry which is preliminary data.</text>
</comment>
<gene>
    <name evidence="2" type="ORF">H1V43_18375</name>
</gene>
<feature type="region of interest" description="Disordered" evidence="1">
    <location>
        <begin position="100"/>
        <end position="121"/>
    </location>
</feature>
<feature type="compositionally biased region" description="Low complexity" evidence="1">
    <location>
        <begin position="110"/>
        <end position="121"/>
    </location>
</feature>
<dbReference type="AlphaFoldDB" id="A0A7W2D203"/>
<name>A0A7W2D203_9ACTN</name>
<dbReference type="RefSeq" id="WP_181865041.1">
    <property type="nucleotide sequence ID" value="NZ_JACEQY010000019.1"/>
</dbReference>
<dbReference type="Proteomes" id="UP000586976">
    <property type="component" value="Unassembled WGS sequence"/>
</dbReference>
<evidence type="ECO:0000313" key="2">
    <source>
        <dbReference type="EMBL" id="MBA4863314.1"/>
    </source>
</evidence>
<protein>
    <submittedName>
        <fullName evidence="2">Uncharacterized protein</fullName>
    </submittedName>
</protein>
<feature type="region of interest" description="Disordered" evidence="1">
    <location>
        <begin position="1"/>
        <end position="20"/>
    </location>
</feature>